<dbReference type="RefSeq" id="WP_092860597.1">
    <property type="nucleotide sequence ID" value="NZ_FOQH01000006.1"/>
</dbReference>
<dbReference type="GO" id="GO:0009007">
    <property type="term" value="F:site-specific DNA-methyltransferase (adenine-specific) activity"/>
    <property type="evidence" value="ECO:0007669"/>
    <property type="project" value="UniProtKB-EC"/>
</dbReference>
<dbReference type="InterPro" id="IPR029063">
    <property type="entry name" value="SAM-dependent_MTases_sf"/>
</dbReference>
<organism evidence="8 9">
    <name type="scientific">Albimonas pacifica</name>
    <dbReference type="NCBI Taxonomy" id="1114924"/>
    <lineage>
        <taxon>Bacteria</taxon>
        <taxon>Pseudomonadati</taxon>
        <taxon>Pseudomonadota</taxon>
        <taxon>Alphaproteobacteria</taxon>
        <taxon>Rhodobacterales</taxon>
        <taxon>Paracoccaceae</taxon>
        <taxon>Albimonas</taxon>
    </lineage>
</organism>
<keyword evidence="4" id="KW-0949">S-adenosyl-L-methionine</keyword>
<dbReference type="GO" id="GO:0006304">
    <property type="term" value="P:DNA modification"/>
    <property type="evidence" value="ECO:0007669"/>
    <property type="project" value="InterPro"/>
</dbReference>
<evidence type="ECO:0000313" key="9">
    <source>
        <dbReference type="Proteomes" id="UP000199377"/>
    </source>
</evidence>
<name>A0A1I3HXG9_9RHOB</name>
<dbReference type="GO" id="GO:0003676">
    <property type="term" value="F:nucleic acid binding"/>
    <property type="evidence" value="ECO:0007669"/>
    <property type="project" value="InterPro"/>
</dbReference>
<dbReference type="PANTHER" id="PTHR33841:SF1">
    <property type="entry name" value="DNA METHYLTRANSFERASE A"/>
    <property type="match status" value="1"/>
</dbReference>
<evidence type="ECO:0000256" key="5">
    <source>
        <dbReference type="ARBA" id="ARBA00047942"/>
    </source>
</evidence>
<dbReference type="STRING" id="1114924.SAMN05216258_106219"/>
<dbReference type="AlphaFoldDB" id="A0A1I3HXG9"/>
<dbReference type="PROSITE" id="PS00092">
    <property type="entry name" value="N6_MTASE"/>
    <property type="match status" value="1"/>
</dbReference>
<dbReference type="PANTHER" id="PTHR33841">
    <property type="entry name" value="DNA METHYLTRANSFERASE YEEA-RELATED"/>
    <property type="match status" value="1"/>
</dbReference>
<dbReference type="Pfam" id="PF07669">
    <property type="entry name" value="Eco57I"/>
    <property type="match status" value="1"/>
</dbReference>
<dbReference type="EC" id="2.1.1.72" evidence="1"/>
<dbReference type="PRINTS" id="PR00507">
    <property type="entry name" value="N12N6MTFRASE"/>
</dbReference>
<keyword evidence="9" id="KW-1185">Reference proteome</keyword>
<protein>
    <recommendedName>
        <fullName evidence="1">site-specific DNA-methyltransferase (adenine-specific)</fullName>
        <ecNumber evidence="1">2.1.1.72</ecNumber>
    </recommendedName>
</protein>
<sequence length="551" mass="61210">MSKQEPKKRGRKPKTGCTQLTPMPVPDAEERPTVYADRVGEWYVAQKSDVHRKGHGLYLTPILAADFMAEQIRAAGERLRLLDPAAGAGILACAAVEELVSRTAKPAAIELVAYEVDAELIAPLRAVLDYLVEWCSSDHDVALKIRIEVKDFILAHAEALRLFGGLIPYDGDDSDFDVVISNPPYFKISKADPRAVAASSVVHGQPNIYGLFMAVSAAILKPDGDFVFIVPRSFASGPYFRQFRSVFFDMICPTEVHVFGSRRDAFSRDEVLQENIIFSGLRNDHWHARQPEATLTVSSSRGVRDISKPDRRVLPMPTALDLTTADRVLRLPLTEEDDAVLALIDCWPSNLHDLGLNISTGPVVPFRATELISTDGDVPTTHVPHLWMNHVKPMAVTWPLDRHKPEYIKRSGAEALLVPNKNYVLLRRFSAKEEARRLTAAPYVAARFDIPEVGFENHLNYIHRPAGSLTEDEAWGLAALYNSRLLDTYFRAVNGNTQVSATELRAMPLPPRDTIIALGRRVKNLPDPLDGLDDLVMRLVAHPEMKEAAVG</sequence>
<feature type="domain" description="Type II methyltransferase M.TaqI-like" evidence="7">
    <location>
        <begin position="163"/>
        <end position="259"/>
    </location>
</feature>
<evidence type="ECO:0000259" key="7">
    <source>
        <dbReference type="Pfam" id="PF07669"/>
    </source>
</evidence>
<dbReference type="OrthoDB" id="9806213at2"/>
<dbReference type="SUPFAM" id="SSF53335">
    <property type="entry name" value="S-adenosyl-L-methionine-dependent methyltransferases"/>
    <property type="match status" value="1"/>
</dbReference>
<keyword evidence="3 8" id="KW-0808">Transferase</keyword>
<evidence type="ECO:0000256" key="6">
    <source>
        <dbReference type="SAM" id="MobiDB-lite"/>
    </source>
</evidence>
<evidence type="ECO:0000256" key="1">
    <source>
        <dbReference type="ARBA" id="ARBA00011900"/>
    </source>
</evidence>
<dbReference type="InterPro" id="IPR011639">
    <property type="entry name" value="MethylTrfase_TaqI-like_dom"/>
</dbReference>
<dbReference type="GO" id="GO:0032259">
    <property type="term" value="P:methylation"/>
    <property type="evidence" value="ECO:0007669"/>
    <property type="project" value="UniProtKB-KW"/>
</dbReference>
<reference evidence="8 9" key="1">
    <citation type="submission" date="2016-10" db="EMBL/GenBank/DDBJ databases">
        <authorList>
            <person name="de Groot N.N."/>
        </authorList>
    </citation>
    <scope>NUCLEOTIDE SEQUENCE [LARGE SCALE GENOMIC DNA]</scope>
    <source>
        <strain evidence="8 9">CGMCC 1.11030</strain>
    </source>
</reference>
<feature type="region of interest" description="Disordered" evidence="6">
    <location>
        <begin position="1"/>
        <end position="28"/>
    </location>
</feature>
<keyword evidence="2 8" id="KW-0489">Methyltransferase</keyword>
<evidence type="ECO:0000256" key="4">
    <source>
        <dbReference type="ARBA" id="ARBA00022691"/>
    </source>
</evidence>
<gene>
    <name evidence="8" type="ORF">SAMN05216258_106219</name>
</gene>
<comment type="catalytic activity">
    <reaction evidence="5">
        <text>a 2'-deoxyadenosine in DNA + S-adenosyl-L-methionine = an N(6)-methyl-2'-deoxyadenosine in DNA + S-adenosyl-L-homocysteine + H(+)</text>
        <dbReference type="Rhea" id="RHEA:15197"/>
        <dbReference type="Rhea" id="RHEA-COMP:12418"/>
        <dbReference type="Rhea" id="RHEA-COMP:12419"/>
        <dbReference type="ChEBI" id="CHEBI:15378"/>
        <dbReference type="ChEBI" id="CHEBI:57856"/>
        <dbReference type="ChEBI" id="CHEBI:59789"/>
        <dbReference type="ChEBI" id="CHEBI:90615"/>
        <dbReference type="ChEBI" id="CHEBI:90616"/>
        <dbReference type="EC" id="2.1.1.72"/>
    </reaction>
</comment>
<dbReference type="InterPro" id="IPR002052">
    <property type="entry name" value="DNA_methylase_N6_adenine_CS"/>
</dbReference>
<dbReference type="Proteomes" id="UP000199377">
    <property type="component" value="Unassembled WGS sequence"/>
</dbReference>
<accession>A0A1I3HXG9</accession>
<proteinExistence type="predicted"/>
<dbReference type="InterPro" id="IPR050953">
    <property type="entry name" value="N4_N6_ade-DNA_methylase"/>
</dbReference>
<dbReference type="Gene3D" id="3.40.50.150">
    <property type="entry name" value="Vaccinia Virus protein VP39"/>
    <property type="match status" value="1"/>
</dbReference>
<evidence type="ECO:0000313" key="8">
    <source>
        <dbReference type="EMBL" id="SFI40267.1"/>
    </source>
</evidence>
<dbReference type="EMBL" id="FOQH01000006">
    <property type="protein sequence ID" value="SFI40267.1"/>
    <property type="molecule type" value="Genomic_DNA"/>
</dbReference>
<evidence type="ECO:0000256" key="3">
    <source>
        <dbReference type="ARBA" id="ARBA00022679"/>
    </source>
</evidence>
<evidence type="ECO:0000256" key="2">
    <source>
        <dbReference type="ARBA" id="ARBA00022603"/>
    </source>
</evidence>